<dbReference type="PANTHER" id="PTHR48194">
    <property type="entry name" value="FINGER PROTEIN, PUTATIVE-RELATED"/>
    <property type="match status" value="1"/>
</dbReference>
<evidence type="ECO:0000313" key="2">
    <source>
        <dbReference type="EMBL" id="GMF20257.1"/>
    </source>
</evidence>
<dbReference type="PANTHER" id="PTHR48194:SF1">
    <property type="entry name" value="INTEGRATOR COMPLEX SUBUNIT 10-LIKE PROTEIN"/>
    <property type="match status" value="1"/>
</dbReference>
<feature type="region of interest" description="Disordered" evidence="1">
    <location>
        <begin position="1"/>
        <end position="32"/>
    </location>
</feature>
<dbReference type="AlphaFoldDB" id="A0A9W6TUG8"/>
<sequence length="239" mass="26161">MDRAESNVRQQSTAPQEATPRVPDVSDTTQAHAFGSDRSPVFVLLLEGTQGSPLPDTLPQVGIGAAPMDGAAIRSSLAALKSALRRASEFQDLRRSYDCLLSSYFSFRRRVVELEHDVDYATRLSSPFVQFGQQKFSFEANKLRHSQQECAELRNTLQERLDNAGELADLRDHLAYRERVHADAVASFEQPIDDLNRRLAVALAAATANALGTPSTDPQLQARLVAAIANEAARDLDGA</sequence>
<evidence type="ECO:0000313" key="3">
    <source>
        <dbReference type="Proteomes" id="UP001165121"/>
    </source>
</evidence>
<reference evidence="2" key="1">
    <citation type="submission" date="2023-04" db="EMBL/GenBank/DDBJ databases">
        <title>Phytophthora fragariaefolia NBRC 109709.</title>
        <authorList>
            <person name="Ichikawa N."/>
            <person name="Sato H."/>
            <person name="Tonouchi N."/>
        </authorList>
    </citation>
    <scope>NUCLEOTIDE SEQUENCE</scope>
    <source>
        <strain evidence="2">NBRC 109709</strain>
    </source>
</reference>
<protein>
    <submittedName>
        <fullName evidence="2">Unnamed protein product</fullName>
    </submittedName>
</protein>
<dbReference type="Proteomes" id="UP001165121">
    <property type="component" value="Unassembled WGS sequence"/>
</dbReference>
<dbReference type="InterPro" id="IPR053129">
    <property type="entry name" value="Integrator_complex_assoc"/>
</dbReference>
<keyword evidence="3" id="KW-1185">Reference proteome</keyword>
<proteinExistence type="predicted"/>
<gene>
    <name evidence="2" type="ORF">Pfra01_000235800</name>
</gene>
<name>A0A9W6TUG8_9STRA</name>
<evidence type="ECO:0000256" key="1">
    <source>
        <dbReference type="SAM" id="MobiDB-lite"/>
    </source>
</evidence>
<dbReference type="EMBL" id="BSXT01000190">
    <property type="protein sequence ID" value="GMF20257.1"/>
    <property type="molecule type" value="Genomic_DNA"/>
</dbReference>
<accession>A0A9W6TUG8</accession>
<comment type="caution">
    <text evidence="2">The sequence shown here is derived from an EMBL/GenBank/DDBJ whole genome shotgun (WGS) entry which is preliminary data.</text>
</comment>
<organism evidence="2 3">
    <name type="scientific">Phytophthora fragariaefolia</name>
    <dbReference type="NCBI Taxonomy" id="1490495"/>
    <lineage>
        <taxon>Eukaryota</taxon>
        <taxon>Sar</taxon>
        <taxon>Stramenopiles</taxon>
        <taxon>Oomycota</taxon>
        <taxon>Peronosporomycetes</taxon>
        <taxon>Peronosporales</taxon>
        <taxon>Peronosporaceae</taxon>
        <taxon>Phytophthora</taxon>
    </lineage>
</organism>
<feature type="compositionally biased region" description="Polar residues" evidence="1">
    <location>
        <begin position="7"/>
        <end position="16"/>
    </location>
</feature>